<protein>
    <submittedName>
        <fullName evidence="1">Uncharacterized protein</fullName>
    </submittedName>
</protein>
<accession>A0A0A9FB03</accession>
<name>A0A0A9FB03_ARUDO</name>
<dbReference type="AlphaFoldDB" id="A0A0A9FB03"/>
<organism evidence="1">
    <name type="scientific">Arundo donax</name>
    <name type="common">Giant reed</name>
    <name type="synonym">Donax arundinaceus</name>
    <dbReference type="NCBI Taxonomy" id="35708"/>
    <lineage>
        <taxon>Eukaryota</taxon>
        <taxon>Viridiplantae</taxon>
        <taxon>Streptophyta</taxon>
        <taxon>Embryophyta</taxon>
        <taxon>Tracheophyta</taxon>
        <taxon>Spermatophyta</taxon>
        <taxon>Magnoliopsida</taxon>
        <taxon>Liliopsida</taxon>
        <taxon>Poales</taxon>
        <taxon>Poaceae</taxon>
        <taxon>PACMAD clade</taxon>
        <taxon>Arundinoideae</taxon>
        <taxon>Arundineae</taxon>
        <taxon>Arundo</taxon>
    </lineage>
</organism>
<dbReference type="EMBL" id="GBRH01187701">
    <property type="protein sequence ID" value="JAE10195.1"/>
    <property type="molecule type" value="Transcribed_RNA"/>
</dbReference>
<evidence type="ECO:0000313" key="1">
    <source>
        <dbReference type="EMBL" id="JAE10195.1"/>
    </source>
</evidence>
<reference evidence="1" key="1">
    <citation type="submission" date="2014-09" db="EMBL/GenBank/DDBJ databases">
        <authorList>
            <person name="Magalhaes I.L.F."/>
            <person name="Oliveira U."/>
            <person name="Santos F.R."/>
            <person name="Vidigal T.H.D.A."/>
            <person name="Brescovit A.D."/>
            <person name="Santos A.J."/>
        </authorList>
    </citation>
    <scope>NUCLEOTIDE SEQUENCE</scope>
    <source>
        <tissue evidence="1">Shoot tissue taken approximately 20 cm above the soil surface</tissue>
    </source>
</reference>
<sequence>MSLAQISAKVTSYSSVHSGVSGSASVRMVTVGAPPLSWCAQLTSTQRNLPSLTCT</sequence>
<proteinExistence type="predicted"/>
<reference evidence="1" key="2">
    <citation type="journal article" date="2015" name="Data Brief">
        <title>Shoot transcriptome of the giant reed, Arundo donax.</title>
        <authorList>
            <person name="Barrero R.A."/>
            <person name="Guerrero F.D."/>
            <person name="Moolhuijzen P."/>
            <person name="Goolsby J.A."/>
            <person name="Tidwell J."/>
            <person name="Bellgard S.E."/>
            <person name="Bellgard M.I."/>
        </authorList>
    </citation>
    <scope>NUCLEOTIDE SEQUENCE</scope>
    <source>
        <tissue evidence="1">Shoot tissue taken approximately 20 cm above the soil surface</tissue>
    </source>
</reference>